<dbReference type="AlphaFoldDB" id="A0A918F793"/>
<dbReference type="RefSeq" id="WP_189089857.1">
    <property type="nucleotide sequence ID" value="NZ_BMQL01000009.1"/>
</dbReference>
<reference evidence="1" key="1">
    <citation type="journal article" date="2014" name="Int. J. Syst. Evol. Microbiol.">
        <title>Complete genome sequence of Corynebacterium casei LMG S-19264T (=DSM 44701T), isolated from a smear-ripened cheese.</title>
        <authorList>
            <consortium name="US DOE Joint Genome Institute (JGI-PGF)"/>
            <person name="Walter F."/>
            <person name="Albersmeier A."/>
            <person name="Kalinowski J."/>
            <person name="Ruckert C."/>
        </authorList>
    </citation>
    <scope>NUCLEOTIDE SEQUENCE</scope>
    <source>
        <strain evidence="1">JCM 31311</strain>
    </source>
</reference>
<evidence type="ECO:0000313" key="2">
    <source>
        <dbReference type="Proteomes" id="UP000603865"/>
    </source>
</evidence>
<protein>
    <submittedName>
        <fullName evidence="1">Uncharacterized protein</fullName>
    </submittedName>
</protein>
<proteinExistence type="predicted"/>
<gene>
    <name evidence="1" type="ORF">GCM10008957_19670</name>
</gene>
<accession>A0A918F793</accession>
<name>A0A918F793_9DEIO</name>
<organism evidence="1 2">
    <name type="scientific">Deinococcus ruber</name>
    <dbReference type="NCBI Taxonomy" id="1848197"/>
    <lineage>
        <taxon>Bacteria</taxon>
        <taxon>Thermotogati</taxon>
        <taxon>Deinococcota</taxon>
        <taxon>Deinococci</taxon>
        <taxon>Deinococcales</taxon>
        <taxon>Deinococcaceae</taxon>
        <taxon>Deinococcus</taxon>
    </lineage>
</organism>
<dbReference type="EMBL" id="BMQL01000009">
    <property type="protein sequence ID" value="GGR07118.1"/>
    <property type="molecule type" value="Genomic_DNA"/>
</dbReference>
<reference evidence="1" key="2">
    <citation type="submission" date="2020-09" db="EMBL/GenBank/DDBJ databases">
        <authorList>
            <person name="Sun Q."/>
            <person name="Ohkuma M."/>
        </authorList>
    </citation>
    <scope>NUCLEOTIDE SEQUENCE</scope>
    <source>
        <strain evidence="1">JCM 31311</strain>
    </source>
</reference>
<keyword evidence="2" id="KW-1185">Reference proteome</keyword>
<dbReference type="Proteomes" id="UP000603865">
    <property type="component" value="Unassembled WGS sequence"/>
</dbReference>
<comment type="caution">
    <text evidence="1">The sequence shown here is derived from an EMBL/GenBank/DDBJ whole genome shotgun (WGS) entry which is preliminary data.</text>
</comment>
<sequence length="88" mass="9191">MEHWLGKWGLLLALGGSAQAALYTLKIDDRSTSIDGTPDSGGLYVSLLPLLQALGGGMRPATFSSPAATVNVSFRLVGSQPYLDAVRA</sequence>
<evidence type="ECO:0000313" key="1">
    <source>
        <dbReference type="EMBL" id="GGR07118.1"/>
    </source>
</evidence>